<feature type="compositionally biased region" description="Polar residues" evidence="1">
    <location>
        <begin position="172"/>
        <end position="205"/>
    </location>
</feature>
<dbReference type="Proteomes" id="UP000887458">
    <property type="component" value="Unassembled WGS sequence"/>
</dbReference>
<reference evidence="2 3" key="1">
    <citation type="journal article" date="2018" name="J. Allergy Clin. Immunol.">
        <title>High-quality assembly of Dermatophagoides pteronyssinus genome and transcriptome reveals a wide range of novel allergens.</title>
        <authorList>
            <person name="Liu X.Y."/>
            <person name="Yang K.Y."/>
            <person name="Wang M.Q."/>
            <person name="Kwok J.S."/>
            <person name="Zeng X."/>
            <person name="Yang Z."/>
            <person name="Xiao X.J."/>
            <person name="Lau C.P."/>
            <person name="Li Y."/>
            <person name="Huang Z.M."/>
            <person name="Ba J.G."/>
            <person name="Yim A.K."/>
            <person name="Ouyang C.Y."/>
            <person name="Ngai S.M."/>
            <person name="Chan T.F."/>
            <person name="Leung E.L."/>
            <person name="Liu L."/>
            <person name="Liu Z.G."/>
            <person name="Tsui S.K."/>
        </authorList>
    </citation>
    <scope>NUCLEOTIDE SEQUENCE [LARGE SCALE GENOMIC DNA]</scope>
    <source>
        <strain evidence="2">Derp</strain>
    </source>
</reference>
<dbReference type="EMBL" id="NJHN03000065">
    <property type="protein sequence ID" value="KAH9418203.1"/>
    <property type="molecule type" value="Genomic_DNA"/>
</dbReference>
<protein>
    <submittedName>
        <fullName evidence="2">Uncharacterized protein</fullName>
    </submittedName>
</protein>
<feature type="compositionally biased region" description="Low complexity" evidence="1">
    <location>
        <begin position="145"/>
        <end position="158"/>
    </location>
</feature>
<sequence>MSRKHSKVSNNNVRKSLSLSTMIEKSDKIISTATQFNEKTSKLEKSSRLIPRKTTPTQQRLFKRQPTTMTKHQQQQHHSQQSSKKLPKNSIAKMMTKRRQSTMKSLSEDDSIPKKISIKKISTTIMRNKHSIMATTKTSIKTNDDNNNNNNNMNVRMNCSSKQKRQRDDSKQTVGARTTTQQQDSAIKSRQPMKETTITQQTSPEKLTATATTTKTASKTTSENPLYIMDENQMLELFKTAPPTNREKTFVDDKDELEELNAEMIELFGHINTVQSSYQEIVQSLISIQKNNRRHHRTGNTSRTTTTITKQPQLLPMVGDSKCIVGAAAGTGAAGAGGCELKTMTKEMIKTENPKPITLEPFMNPSTRNESFNQLFQRVDRIRTETEQFRTAFTSDGTLQRELYDNNKITFGQYKYWHEQIQELAAIVELILQEYNREVLELFRLSQTPSEY</sequence>
<feature type="region of interest" description="Disordered" evidence="1">
    <location>
        <begin position="137"/>
        <end position="220"/>
    </location>
</feature>
<proteinExistence type="predicted"/>
<feature type="compositionally biased region" description="Polar residues" evidence="1">
    <location>
        <begin position="54"/>
        <end position="70"/>
    </location>
</feature>
<gene>
    <name evidence="2" type="ORF">DERP_010757</name>
</gene>
<keyword evidence="3" id="KW-1185">Reference proteome</keyword>
<feature type="compositionally biased region" description="Low complexity" evidence="1">
    <location>
        <begin position="208"/>
        <end position="220"/>
    </location>
</feature>
<evidence type="ECO:0000313" key="3">
    <source>
        <dbReference type="Proteomes" id="UP000887458"/>
    </source>
</evidence>
<feature type="region of interest" description="Disordered" evidence="1">
    <location>
        <begin position="37"/>
        <end position="90"/>
    </location>
</feature>
<organism evidence="2 3">
    <name type="scientific">Dermatophagoides pteronyssinus</name>
    <name type="common">European house dust mite</name>
    <dbReference type="NCBI Taxonomy" id="6956"/>
    <lineage>
        <taxon>Eukaryota</taxon>
        <taxon>Metazoa</taxon>
        <taxon>Ecdysozoa</taxon>
        <taxon>Arthropoda</taxon>
        <taxon>Chelicerata</taxon>
        <taxon>Arachnida</taxon>
        <taxon>Acari</taxon>
        <taxon>Acariformes</taxon>
        <taxon>Sarcoptiformes</taxon>
        <taxon>Astigmata</taxon>
        <taxon>Psoroptidia</taxon>
        <taxon>Analgoidea</taxon>
        <taxon>Pyroglyphidae</taxon>
        <taxon>Dermatophagoidinae</taxon>
        <taxon>Dermatophagoides</taxon>
    </lineage>
</organism>
<evidence type="ECO:0000313" key="2">
    <source>
        <dbReference type="EMBL" id="KAH9418203.1"/>
    </source>
</evidence>
<comment type="caution">
    <text evidence="2">The sequence shown here is derived from an EMBL/GenBank/DDBJ whole genome shotgun (WGS) entry which is preliminary data.</text>
</comment>
<feature type="compositionally biased region" description="Low complexity" evidence="1">
    <location>
        <begin position="71"/>
        <end position="84"/>
    </location>
</feature>
<name>A0ABQ8J6N8_DERPT</name>
<accession>A0ABQ8J6N8</accession>
<reference evidence="2 3" key="2">
    <citation type="journal article" date="2022" name="Mol. Biol. Evol.">
        <title>Comparative Genomics Reveals Insights into the Divergent Evolution of Astigmatic Mites and Household Pest Adaptations.</title>
        <authorList>
            <person name="Xiong Q."/>
            <person name="Wan A.T."/>
            <person name="Liu X."/>
            <person name="Fung C.S."/>
            <person name="Xiao X."/>
            <person name="Malainual N."/>
            <person name="Hou J."/>
            <person name="Wang L."/>
            <person name="Wang M."/>
            <person name="Yang K.Y."/>
            <person name="Cui Y."/>
            <person name="Leung E.L."/>
            <person name="Nong W."/>
            <person name="Shin S.K."/>
            <person name="Au S.W."/>
            <person name="Jeong K.Y."/>
            <person name="Chew F.T."/>
            <person name="Hui J.H."/>
            <person name="Leung T.F."/>
            <person name="Tungtrongchitr A."/>
            <person name="Zhong N."/>
            <person name="Liu Z."/>
            <person name="Tsui S.K."/>
        </authorList>
    </citation>
    <scope>NUCLEOTIDE SEQUENCE [LARGE SCALE GENOMIC DNA]</scope>
    <source>
        <strain evidence="2">Derp</strain>
    </source>
</reference>
<evidence type="ECO:0000256" key="1">
    <source>
        <dbReference type="SAM" id="MobiDB-lite"/>
    </source>
</evidence>